<dbReference type="InterPro" id="IPR006301">
    <property type="entry name" value="FlhA"/>
</dbReference>
<keyword evidence="9" id="KW-1185">Reference proteome</keyword>
<proteinExistence type="inferred from homology"/>
<dbReference type="RefSeq" id="WP_095509393.1">
    <property type="nucleotide sequence ID" value="NZ_MQWD01000001.1"/>
</dbReference>
<comment type="subcellular location">
    <subcellularLocation>
        <location evidence="1 7">Cell membrane</location>
        <topology evidence="1 7">Multi-pass membrane protein</topology>
    </subcellularLocation>
</comment>
<keyword evidence="8" id="KW-0966">Cell projection</keyword>
<reference evidence="8 9" key="1">
    <citation type="submission" date="2016-11" db="EMBL/GenBank/DDBJ databases">
        <title>Study of marine rhodopsin-containing bacteria.</title>
        <authorList>
            <person name="Yoshizawa S."/>
            <person name="Kumagai Y."/>
            <person name="Kogure K."/>
        </authorList>
    </citation>
    <scope>NUCLEOTIDE SEQUENCE [LARGE SCALE GENOMIC DNA]</scope>
    <source>
        <strain evidence="8 9">SAORIC-28</strain>
    </source>
</reference>
<evidence type="ECO:0000256" key="7">
    <source>
        <dbReference type="RuleBase" id="RU364093"/>
    </source>
</evidence>
<evidence type="ECO:0000256" key="5">
    <source>
        <dbReference type="ARBA" id="ARBA00022989"/>
    </source>
</evidence>
<dbReference type="GO" id="GO:0044780">
    <property type="term" value="P:bacterial-type flagellum assembly"/>
    <property type="evidence" value="ECO:0007669"/>
    <property type="project" value="InterPro"/>
</dbReference>
<dbReference type="PRINTS" id="PR00949">
    <property type="entry name" value="TYPE3IMAPROT"/>
</dbReference>
<evidence type="ECO:0000313" key="8">
    <source>
        <dbReference type="EMBL" id="PAP75750.1"/>
    </source>
</evidence>
<keyword evidence="8" id="KW-0282">Flagellum</keyword>
<dbReference type="InterPro" id="IPR042196">
    <property type="entry name" value="FHIPEP_4"/>
</dbReference>
<keyword evidence="7" id="KW-0653">Protein transport</keyword>
<evidence type="ECO:0000256" key="1">
    <source>
        <dbReference type="ARBA" id="ARBA00004651"/>
    </source>
</evidence>
<accession>A0A271IXA8</accession>
<comment type="caution">
    <text evidence="8">The sequence shown here is derived from an EMBL/GenBank/DDBJ whole genome shotgun (WGS) entry which is preliminary data.</text>
</comment>
<keyword evidence="7" id="KW-1005">Bacterial flagellum biogenesis</keyword>
<feature type="transmembrane region" description="Helical" evidence="7">
    <location>
        <begin position="203"/>
        <end position="224"/>
    </location>
</feature>
<dbReference type="Proteomes" id="UP000216339">
    <property type="component" value="Unassembled WGS sequence"/>
</dbReference>
<dbReference type="Gene3D" id="3.40.50.12790">
    <property type="entry name" value="FHIPEP family, domain 4"/>
    <property type="match status" value="1"/>
</dbReference>
<dbReference type="OrthoDB" id="9759185at2"/>
<dbReference type="Pfam" id="PF00771">
    <property type="entry name" value="FHIPEP"/>
    <property type="match status" value="1"/>
</dbReference>
<keyword evidence="3 7" id="KW-1003">Cell membrane</keyword>
<keyword evidence="7" id="KW-0813">Transport</keyword>
<dbReference type="PROSITE" id="PS00994">
    <property type="entry name" value="FHIPEP"/>
    <property type="match status" value="1"/>
</dbReference>
<dbReference type="InterPro" id="IPR025505">
    <property type="entry name" value="FHIPEP_CS"/>
</dbReference>
<keyword evidence="7" id="KW-1006">Bacterial flagellum protein export</keyword>
<feature type="transmembrane region" description="Helical" evidence="7">
    <location>
        <begin position="285"/>
        <end position="310"/>
    </location>
</feature>
<keyword evidence="6 7" id="KW-0472">Membrane</keyword>
<feature type="transmembrane region" description="Helical" evidence="7">
    <location>
        <begin position="115"/>
        <end position="134"/>
    </location>
</feature>
<dbReference type="InterPro" id="IPR042193">
    <property type="entry name" value="FHIPEP_3"/>
</dbReference>
<comment type="function">
    <text evidence="7">Required for formation of the rod structure of the flagellar apparatus. Together with FliI and FliH, may constitute the export apparatus of flagellin.</text>
</comment>
<feature type="transmembrane region" description="Helical" evidence="7">
    <location>
        <begin position="20"/>
        <end position="38"/>
    </location>
</feature>
<keyword evidence="5 7" id="KW-1133">Transmembrane helix</keyword>
<name>A0A271IXA8_9BACT</name>
<keyword evidence="4 7" id="KW-0812">Transmembrane</keyword>
<evidence type="ECO:0000256" key="3">
    <source>
        <dbReference type="ARBA" id="ARBA00022475"/>
    </source>
</evidence>
<dbReference type="NCBIfam" id="TIGR01398">
    <property type="entry name" value="FlhA"/>
    <property type="match status" value="1"/>
</dbReference>
<dbReference type="GO" id="GO:0005886">
    <property type="term" value="C:plasma membrane"/>
    <property type="evidence" value="ECO:0007669"/>
    <property type="project" value="UniProtKB-SubCell"/>
</dbReference>
<dbReference type="Gene3D" id="3.40.30.60">
    <property type="entry name" value="FHIPEP family, domain 1"/>
    <property type="match status" value="1"/>
</dbReference>
<dbReference type="InterPro" id="IPR001712">
    <property type="entry name" value="T3SS_FHIPEP"/>
</dbReference>
<dbReference type="PIRSF" id="PIRSF005419">
    <property type="entry name" value="FlhA"/>
    <property type="match status" value="1"/>
</dbReference>
<dbReference type="InterPro" id="IPR042194">
    <property type="entry name" value="FHIPEP_1"/>
</dbReference>
<evidence type="ECO:0000256" key="4">
    <source>
        <dbReference type="ARBA" id="ARBA00022692"/>
    </source>
</evidence>
<protein>
    <recommendedName>
        <fullName evidence="7">Flagellar biosynthesis protein FlhA</fullName>
    </recommendedName>
</protein>
<keyword evidence="8" id="KW-0969">Cilium</keyword>
<evidence type="ECO:0000313" key="9">
    <source>
        <dbReference type="Proteomes" id="UP000216339"/>
    </source>
</evidence>
<feature type="transmembrane region" description="Helical" evidence="7">
    <location>
        <begin position="44"/>
        <end position="63"/>
    </location>
</feature>
<dbReference type="EMBL" id="MQWD01000001">
    <property type="protein sequence ID" value="PAP75750.1"/>
    <property type="molecule type" value="Genomic_DNA"/>
</dbReference>
<comment type="similarity">
    <text evidence="2 7">Belongs to the FHIPEP (flagella/HR/invasion proteins export pore) family.</text>
</comment>
<dbReference type="AlphaFoldDB" id="A0A271IXA8"/>
<dbReference type="GO" id="GO:0009306">
    <property type="term" value="P:protein secretion"/>
    <property type="evidence" value="ECO:0007669"/>
    <property type="project" value="InterPro"/>
</dbReference>
<evidence type="ECO:0000256" key="2">
    <source>
        <dbReference type="ARBA" id="ARBA00008835"/>
    </source>
</evidence>
<sequence>MSAAAVPAARPPAFTLNGEALAATGLVLVLFVMVVPLPGFLLDLLLATNIAISLAVLLTAFYAERPLDFGIFPGLLLVTTLFRLSLNVASTRLILGEAKAGALIEAFGEFVVSGNYVVGAIVFLVLVLINFVVITKGSGRIAEVGARFTLDALPGKQMAIDADLNAGLIDEGEAKRRRSEVSREADFYGAMDGASKFVRGDAMAGLVITAINIVGGLIIGVAQYGMGPAEAAQTFTLLSIGDGLVSQIPALLISTAAGLIVSRASGEGNLSSETQSQLFGKPEALFVTAGFMALLGVLPGLPIVPFWALAGGLAFVAFRRAGTIADEAEEAARPAETAPAPEPEPADLLLVDELELEIGYGLIPVVDPAQGGDLLERISMLRRQLATEMGIVVPPVRIRDNVALDANAYVVKLRGNDVARGEALPGYHLALLLDGNDEAPPGIRTVDPTFGLEAVWVADRSLPEAERLGLATVEAPAVIATHLLETLRKHAHALLTRQGTRELLDKVQESAPALVGELVPDQLSVGSVQRVLKRLLQERVPIRDLVLILEALADRAASTKSPEVLTEFARAALAPTLTRHFSGPDGRLHAVVLDPTLEHHLLERAQTGELNPSTLGLDPDRAARLQAEAEARLKPLIAAGHPPVLLTSPVLRATLFAFLDPVLPDVAVLSYQDLVPEAPVDVEGQVSLP</sequence>
<dbReference type="PANTHER" id="PTHR30161">
    <property type="entry name" value="FLAGELLAR EXPORT PROTEIN, MEMBRANE FLHA SUBUNIT-RELATED"/>
    <property type="match status" value="1"/>
</dbReference>
<evidence type="ECO:0000256" key="6">
    <source>
        <dbReference type="ARBA" id="ARBA00023136"/>
    </source>
</evidence>
<feature type="transmembrane region" description="Helical" evidence="7">
    <location>
        <begin position="244"/>
        <end position="264"/>
    </location>
</feature>
<feature type="transmembrane region" description="Helical" evidence="7">
    <location>
        <begin position="75"/>
        <end position="95"/>
    </location>
</feature>
<organism evidence="8 9">
    <name type="scientific">Rubrivirga marina</name>
    <dbReference type="NCBI Taxonomy" id="1196024"/>
    <lineage>
        <taxon>Bacteria</taxon>
        <taxon>Pseudomonadati</taxon>
        <taxon>Rhodothermota</taxon>
        <taxon>Rhodothermia</taxon>
        <taxon>Rhodothermales</taxon>
        <taxon>Rubricoccaceae</taxon>
        <taxon>Rubrivirga</taxon>
    </lineage>
</organism>
<gene>
    <name evidence="7" type="primary">flhA</name>
    <name evidence="8" type="ORF">BSZ37_04500</name>
</gene>
<dbReference type="PANTHER" id="PTHR30161:SF1">
    <property type="entry name" value="FLAGELLAR BIOSYNTHESIS PROTEIN FLHA-RELATED"/>
    <property type="match status" value="1"/>
</dbReference>
<dbReference type="Gene3D" id="1.10.8.540">
    <property type="entry name" value="FHIPEP family, domain 3"/>
    <property type="match status" value="1"/>
</dbReference>